<proteinExistence type="predicted"/>
<comment type="caution">
    <text evidence="3">The sequence shown here is derived from an EMBL/GenBank/DDBJ whole genome shotgun (WGS) entry which is preliminary data.</text>
</comment>
<dbReference type="InterPro" id="IPR029061">
    <property type="entry name" value="THDP-binding"/>
</dbReference>
<sequence>TAIGGNHYIHAARRNINMTVILFNNHIYGMTGGQYSPTTPQGRFASTAPYGNLEAPFNTSGLAEAAGASFVACTTAYHITQMERFMKQGIQKKGFSLIEVRTPCPVAYGRRNRLGSPVDMFEALKEGSLTKAQAEKMKPEELEGKIITGVLVDVDKPEYIEEYDKLIEKVGKAVSG</sequence>
<dbReference type="AlphaFoldDB" id="X0WNJ0"/>
<evidence type="ECO:0000313" key="3">
    <source>
        <dbReference type="EMBL" id="GAG32524.1"/>
    </source>
</evidence>
<accession>X0WNJ0</accession>
<reference evidence="3" key="1">
    <citation type="journal article" date="2014" name="Front. Microbiol.">
        <title>High frequency of phylogenetically diverse reductive dehalogenase-homologous genes in deep subseafloor sedimentary metagenomes.</title>
        <authorList>
            <person name="Kawai M."/>
            <person name="Futagami T."/>
            <person name="Toyoda A."/>
            <person name="Takaki Y."/>
            <person name="Nishi S."/>
            <person name="Hori S."/>
            <person name="Arai W."/>
            <person name="Tsubouchi T."/>
            <person name="Morono Y."/>
            <person name="Uchiyama I."/>
            <person name="Ito T."/>
            <person name="Fujiyama A."/>
            <person name="Inagaki F."/>
            <person name="Takami H."/>
        </authorList>
    </citation>
    <scope>NUCLEOTIDE SEQUENCE</scope>
    <source>
        <strain evidence="3">Expedition CK06-06</strain>
    </source>
</reference>
<organism evidence="3">
    <name type="scientific">marine sediment metagenome</name>
    <dbReference type="NCBI Taxonomy" id="412755"/>
    <lineage>
        <taxon>unclassified sequences</taxon>
        <taxon>metagenomes</taxon>
        <taxon>ecological metagenomes</taxon>
    </lineage>
</organism>
<dbReference type="GO" id="GO:0016625">
    <property type="term" value="F:oxidoreductase activity, acting on the aldehyde or oxo group of donors, iron-sulfur protein as acceptor"/>
    <property type="evidence" value="ECO:0007669"/>
    <property type="project" value="UniProtKB-ARBA"/>
</dbReference>
<evidence type="ECO:0000256" key="1">
    <source>
        <dbReference type="ARBA" id="ARBA00023002"/>
    </source>
</evidence>
<dbReference type="SUPFAM" id="SSF52518">
    <property type="entry name" value="Thiamin diphosphate-binding fold (THDP-binding)"/>
    <property type="match status" value="1"/>
</dbReference>
<dbReference type="GO" id="GO:0045333">
    <property type="term" value="P:cellular respiration"/>
    <property type="evidence" value="ECO:0007669"/>
    <property type="project" value="UniProtKB-ARBA"/>
</dbReference>
<dbReference type="Pfam" id="PF02775">
    <property type="entry name" value="TPP_enzyme_C"/>
    <property type="match status" value="1"/>
</dbReference>
<dbReference type="PANTHER" id="PTHR48084:SF1">
    <property type="entry name" value="2-OXOGLUTARATE SYNTHASE SUBUNIT KORB"/>
    <property type="match status" value="1"/>
</dbReference>
<keyword evidence="1" id="KW-0560">Oxidoreductase</keyword>
<dbReference type="EMBL" id="BARS01045423">
    <property type="protein sequence ID" value="GAG32524.1"/>
    <property type="molecule type" value="Genomic_DNA"/>
</dbReference>
<dbReference type="Gene3D" id="3.40.50.970">
    <property type="match status" value="1"/>
</dbReference>
<evidence type="ECO:0000259" key="2">
    <source>
        <dbReference type="Pfam" id="PF02775"/>
    </source>
</evidence>
<dbReference type="GO" id="GO:0030976">
    <property type="term" value="F:thiamine pyrophosphate binding"/>
    <property type="evidence" value="ECO:0007669"/>
    <property type="project" value="InterPro"/>
</dbReference>
<gene>
    <name evidence="3" type="ORF">S01H1_68489</name>
</gene>
<name>X0WNJ0_9ZZZZ</name>
<feature type="non-terminal residue" evidence="3">
    <location>
        <position position="1"/>
    </location>
</feature>
<feature type="domain" description="Thiamine pyrophosphate enzyme TPP-binding" evidence="2">
    <location>
        <begin position="5"/>
        <end position="100"/>
    </location>
</feature>
<dbReference type="InterPro" id="IPR051457">
    <property type="entry name" value="2-oxoacid:Fd_oxidoreductase"/>
</dbReference>
<protein>
    <recommendedName>
        <fullName evidence="2">Thiamine pyrophosphate enzyme TPP-binding domain-containing protein</fullName>
    </recommendedName>
</protein>
<dbReference type="PANTHER" id="PTHR48084">
    <property type="entry name" value="2-OXOGLUTARATE OXIDOREDUCTASE SUBUNIT KORB-RELATED"/>
    <property type="match status" value="1"/>
</dbReference>
<dbReference type="InterPro" id="IPR011766">
    <property type="entry name" value="TPP_enzyme_TPP-bd"/>
</dbReference>